<evidence type="ECO:0000256" key="12">
    <source>
        <dbReference type="HAMAP-Rule" id="MF_00454"/>
    </source>
</evidence>
<dbReference type="AlphaFoldDB" id="A0A937I428"/>
<evidence type="ECO:0000256" key="3">
    <source>
        <dbReference type="ARBA" id="ARBA00022519"/>
    </source>
</evidence>
<comment type="caution">
    <text evidence="13">The sequence shown here is derived from an EMBL/GenBank/DDBJ whole genome shotgun (WGS) entry which is preliminary data.</text>
</comment>
<keyword evidence="9 12" id="KW-0407">Ion channel</keyword>
<feature type="transmembrane region" description="Helical" evidence="12">
    <location>
        <begin position="60"/>
        <end position="79"/>
    </location>
</feature>
<proteinExistence type="inferred from homology"/>
<feature type="binding site" evidence="12">
    <location>
        <position position="74"/>
    </location>
    <ligand>
        <name>Na(+)</name>
        <dbReference type="ChEBI" id="CHEBI:29101"/>
        <note>structural</note>
    </ligand>
</feature>
<dbReference type="PANTHER" id="PTHR28259:SF1">
    <property type="entry name" value="FLUORIDE EXPORT PROTEIN 1-RELATED"/>
    <property type="match status" value="1"/>
</dbReference>
<accession>A0A937I428</accession>
<dbReference type="GO" id="GO:0046872">
    <property type="term" value="F:metal ion binding"/>
    <property type="evidence" value="ECO:0007669"/>
    <property type="project" value="UniProtKB-KW"/>
</dbReference>
<feature type="transmembrane region" description="Helical" evidence="12">
    <location>
        <begin position="27"/>
        <end position="53"/>
    </location>
</feature>
<dbReference type="Pfam" id="PF02537">
    <property type="entry name" value="CRCB"/>
    <property type="match status" value="1"/>
</dbReference>
<comment type="function">
    <text evidence="12">Fluoride-specific ion channel. Important for reducing fluoride concentration in the cell, thus reducing its toxicity.</text>
</comment>
<feature type="transmembrane region" description="Helical" evidence="12">
    <location>
        <begin position="91"/>
        <end position="114"/>
    </location>
</feature>
<dbReference type="InterPro" id="IPR003691">
    <property type="entry name" value="FluC"/>
</dbReference>
<keyword evidence="8 12" id="KW-0472">Membrane</keyword>
<evidence type="ECO:0000256" key="8">
    <source>
        <dbReference type="ARBA" id="ARBA00023136"/>
    </source>
</evidence>
<dbReference type="Proteomes" id="UP000744438">
    <property type="component" value="Unassembled WGS sequence"/>
</dbReference>
<evidence type="ECO:0000256" key="1">
    <source>
        <dbReference type="ARBA" id="ARBA00004651"/>
    </source>
</evidence>
<reference evidence="13" key="1">
    <citation type="submission" date="2020-10" db="EMBL/GenBank/DDBJ databases">
        <title>Microbiome of the Black Sea water column analyzed by genome centric metagenomics.</title>
        <authorList>
            <person name="Cabello-Yeves P.J."/>
            <person name="Callieri C."/>
            <person name="Picazo A."/>
            <person name="Mehrshad M."/>
            <person name="Haro-Moreno J.M."/>
            <person name="Roda-Garcia J."/>
            <person name="Dzembekova N."/>
            <person name="Slabakova V."/>
            <person name="Slabakova N."/>
            <person name="Moncheva S."/>
            <person name="Rodriguez-Valera F."/>
        </authorList>
    </citation>
    <scope>NUCLEOTIDE SEQUENCE</scope>
    <source>
        <strain evidence="13">BS307-5m-G49</strain>
    </source>
</reference>
<evidence type="ECO:0000313" key="13">
    <source>
        <dbReference type="EMBL" id="MBL6811658.1"/>
    </source>
</evidence>
<keyword evidence="7 12" id="KW-0406">Ion transport</keyword>
<evidence type="ECO:0000256" key="9">
    <source>
        <dbReference type="ARBA" id="ARBA00023303"/>
    </source>
</evidence>
<comment type="similarity">
    <text evidence="10 12">Belongs to the fluoride channel Fluc/FEX (TC 1.A.43) family.</text>
</comment>
<comment type="catalytic activity">
    <reaction evidence="11">
        <text>fluoride(in) = fluoride(out)</text>
        <dbReference type="Rhea" id="RHEA:76159"/>
        <dbReference type="ChEBI" id="CHEBI:17051"/>
    </reaction>
    <physiologicalReaction direction="left-to-right" evidence="11">
        <dbReference type="Rhea" id="RHEA:76160"/>
    </physiologicalReaction>
</comment>
<keyword evidence="6 12" id="KW-0915">Sodium</keyword>
<dbReference type="PANTHER" id="PTHR28259">
    <property type="entry name" value="FLUORIDE EXPORT PROTEIN 1-RELATED"/>
    <property type="match status" value="1"/>
</dbReference>
<keyword evidence="2 12" id="KW-1003">Cell membrane</keyword>
<evidence type="ECO:0000256" key="11">
    <source>
        <dbReference type="ARBA" id="ARBA00035585"/>
    </source>
</evidence>
<evidence type="ECO:0000256" key="7">
    <source>
        <dbReference type="ARBA" id="ARBA00023065"/>
    </source>
</evidence>
<keyword evidence="12" id="KW-0813">Transport</keyword>
<dbReference type="GO" id="GO:0140114">
    <property type="term" value="P:cellular detoxification of fluoride"/>
    <property type="evidence" value="ECO:0007669"/>
    <property type="project" value="UniProtKB-UniRule"/>
</dbReference>
<protein>
    <recommendedName>
        <fullName evidence="12">Fluoride-specific ion channel FluC</fullName>
    </recommendedName>
</protein>
<dbReference type="GO" id="GO:0005886">
    <property type="term" value="C:plasma membrane"/>
    <property type="evidence" value="ECO:0007669"/>
    <property type="project" value="UniProtKB-SubCell"/>
</dbReference>
<dbReference type="GO" id="GO:0062054">
    <property type="term" value="F:fluoride channel activity"/>
    <property type="evidence" value="ECO:0007669"/>
    <property type="project" value="UniProtKB-UniRule"/>
</dbReference>
<keyword evidence="12" id="KW-0479">Metal-binding</keyword>
<dbReference type="HAMAP" id="MF_00454">
    <property type="entry name" value="FluC"/>
    <property type="match status" value="1"/>
</dbReference>
<comment type="activity regulation">
    <text evidence="12">Na(+) is not transported, but it plays an essential structural role and its presence is essential for fluoride channel function.</text>
</comment>
<dbReference type="EMBL" id="JADHQC010000007">
    <property type="protein sequence ID" value="MBL6811658.1"/>
    <property type="molecule type" value="Genomic_DNA"/>
</dbReference>
<evidence type="ECO:0000256" key="4">
    <source>
        <dbReference type="ARBA" id="ARBA00022692"/>
    </source>
</evidence>
<evidence type="ECO:0000256" key="2">
    <source>
        <dbReference type="ARBA" id="ARBA00022475"/>
    </source>
</evidence>
<sequence>MIYLLIGIGAFFGAVSRFLLSSFLAKIIFLGFPLGTLTVNLIGCFLIGTFLAINFSNKELIGPIVVIGFLGSFTTFSAFTKEVLLFSTTNGILTAYFIALVITSICLLATFIGYKMFA</sequence>
<name>A0A937I428_9GAMM</name>
<keyword evidence="3" id="KW-0997">Cell inner membrane</keyword>
<comment type="subcellular location">
    <subcellularLocation>
        <location evidence="1 12">Cell membrane</location>
        <topology evidence="1 12">Multi-pass membrane protein</topology>
    </subcellularLocation>
</comment>
<evidence type="ECO:0000256" key="6">
    <source>
        <dbReference type="ARBA" id="ARBA00023053"/>
    </source>
</evidence>
<evidence type="ECO:0000256" key="10">
    <source>
        <dbReference type="ARBA" id="ARBA00035120"/>
    </source>
</evidence>
<feature type="binding site" evidence="12">
    <location>
        <position position="71"/>
    </location>
    <ligand>
        <name>Na(+)</name>
        <dbReference type="ChEBI" id="CHEBI:29101"/>
        <note>structural</note>
    </ligand>
</feature>
<evidence type="ECO:0000313" key="14">
    <source>
        <dbReference type="Proteomes" id="UP000744438"/>
    </source>
</evidence>
<evidence type="ECO:0000256" key="5">
    <source>
        <dbReference type="ARBA" id="ARBA00022989"/>
    </source>
</evidence>
<gene>
    <name evidence="12" type="primary">fluC</name>
    <name evidence="12" type="synonym">crcB</name>
    <name evidence="13" type="ORF">ISQ63_02100</name>
</gene>
<keyword evidence="5 12" id="KW-1133">Transmembrane helix</keyword>
<organism evidence="13 14">
    <name type="scientific">SAR86 cluster bacterium</name>
    <dbReference type="NCBI Taxonomy" id="2030880"/>
    <lineage>
        <taxon>Bacteria</taxon>
        <taxon>Pseudomonadati</taxon>
        <taxon>Pseudomonadota</taxon>
        <taxon>Gammaproteobacteria</taxon>
        <taxon>SAR86 cluster</taxon>
    </lineage>
</organism>
<keyword evidence="4 12" id="KW-0812">Transmembrane</keyword>